<protein>
    <submittedName>
        <fullName evidence="1">Uncharacterized protein</fullName>
    </submittedName>
</protein>
<name>A0AA38P4M5_9AGAR</name>
<evidence type="ECO:0000313" key="1">
    <source>
        <dbReference type="EMBL" id="KAJ3836224.1"/>
    </source>
</evidence>
<dbReference type="EMBL" id="MU806339">
    <property type="protein sequence ID" value="KAJ3836224.1"/>
    <property type="molecule type" value="Genomic_DNA"/>
</dbReference>
<accession>A0AA38P4M5</accession>
<keyword evidence="2" id="KW-1185">Reference proteome</keyword>
<reference evidence="1" key="1">
    <citation type="submission" date="2022-08" db="EMBL/GenBank/DDBJ databases">
        <authorList>
            <consortium name="DOE Joint Genome Institute"/>
            <person name="Min B."/>
            <person name="Riley R."/>
            <person name="Sierra-Patev S."/>
            <person name="Naranjo-Ortiz M."/>
            <person name="Looney B."/>
            <person name="Konkel Z."/>
            <person name="Slot J.C."/>
            <person name="Sakamoto Y."/>
            <person name="Steenwyk J.L."/>
            <person name="Rokas A."/>
            <person name="Carro J."/>
            <person name="Camarero S."/>
            <person name="Ferreira P."/>
            <person name="Molpeceres G."/>
            <person name="Ruiz-Duenas F.J."/>
            <person name="Serrano A."/>
            <person name="Henrissat B."/>
            <person name="Drula E."/>
            <person name="Hughes K.W."/>
            <person name="Mata J.L."/>
            <person name="Ishikawa N.K."/>
            <person name="Vargas-Isla R."/>
            <person name="Ushijima S."/>
            <person name="Smith C.A."/>
            <person name="Ahrendt S."/>
            <person name="Andreopoulos W."/>
            <person name="He G."/>
            <person name="Labutti K."/>
            <person name="Lipzen A."/>
            <person name="Ng V."/>
            <person name="Sandor L."/>
            <person name="Barry K."/>
            <person name="Martinez A.T."/>
            <person name="Xiao Y."/>
            <person name="Gibbons J.G."/>
            <person name="Terashima K."/>
            <person name="Hibbett D.S."/>
            <person name="Grigoriev I.V."/>
        </authorList>
    </citation>
    <scope>NUCLEOTIDE SEQUENCE</scope>
    <source>
        <strain evidence="1">TFB9207</strain>
    </source>
</reference>
<organism evidence="1 2">
    <name type="scientific">Lentinula raphanica</name>
    <dbReference type="NCBI Taxonomy" id="153919"/>
    <lineage>
        <taxon>Eukaryota</taxon>
        <taxon>Fungi</taxon>
        <taxon>Dikarya</taxon>
        <taxon>Basidiomycota</taxon>
        <taxon>Agaricomycotina</taxon>
        <taxon>Agaricomycetes</taxon>
        <taxon>Agaricomycetidae</taxon>
        <taxon>Agaricales</taxon>
        <taxon>Marasmiineae</taxon>
        <taxon>Omphalotaceae</taxon>
        <taxon>Lentinula</taxon>
    </lineage>
</organism>
<gene>
    <name evidence="1" type="ORF">F5878DRAFT_663166</name>
</gene>
<evidence type="ECO:0000313" key="2">
    <source>
        <dbReference type="Proteomes" id="UP001163846"/>
    </source>
</evidence>
<comment type="caution">
    <text evidence="1">The sequence shown here is derived from an EMBL/GenBank/DDBJ whole genome shotgun (WGS) entry which is preliminary data.</text>
</comment>
<dbReference type="Proteomes" id="UP001163846">
    <property type="component" value="Unassembled WGS sequence"/>
</dbReference>
<sequence>MADRTETLTCPHCKSEIPLNITRAFPKFLPIDQPPQREGKYDLSYNRITPLYHLGWYLRSEDLPEYYPDNNGKPMVSYWRDEVTIPWVDAGLQSKYMSKVYKYRGFQPRVSFGKYNNEYYLFVYITSNVDQEAIDMAANAEYLADVKRIAKVKENFGQLQWVQGAT</sequence>
<proteinExistence type="predicted"/>
<dbReference type="AlphaFoldDB" id="A0AA38P4M5"/>